<feature type="coiled-coil region" evidence="2">
    <location>
        <begin position="326"/>
        <end position="356"/>
    </location>
</feature>
<keyword evidence="7" id="KW-1185">Reference proteome</keyword>
<dbReference type="InterPro" id="IPR014001">
    <property type="entry name" value="Helicase_ATP-bd"/>
</dbReference>
<dbReference type="EMBL" id="JAAMPC010000697">
    <property type="protein sequence ID" value="KAG2242035.1"/>
    <property type="molecule type" value="Genomic_DNA"/>
</dbReference>
<dbReference type="InterPro" id="IPR011545">
    <property type="entry name" value="DEAD/DEAH_box_helicase_dom"/>
</dbReference>
<dbReference type="Gene3D" id="3.40.50.300">
    <property type="entry name" value="P-loop containing nucleotide triphosphate hydrolases"/>
    <property type="match status" value="2"/>
</dbReference>
<organism evidence="6 7">
    <name type="scientific">Brassica carinata</name>
    <name type="common">Ethiopian mustard</name>
    <name type="synonym">Abyssinian cabbage</name>
    <dbReference type="NCBI Taxonomy" id="52824"/>
    <lineage>
        <taxon>Eukaryota</taxon>
        <taxon>Viridiplantae</taxon>
        <taxon>Streptophyta</taxon>
        <taxon>Embryophyta</taxon>
        <taxon>Tracheophyta</taxon>
        <taxon>Spermatophyta</taxon>
        <taxon>Magnoliopsida</taxon>
        <taxon>eudicotyledons</taxon>
        <taxon>Gunneridae</taxon>
        <taxon>Pentapetalae</taxon>
        <taxon>rosids</taxon>
        <taxon>malvids</taxon>
        <taxon>Brassicales</taxon>
        <taxon>Brassicaceae</taxon>
        <taxon>Brassiceae</taxon>
        <taxon>Brassica</taxon>
    </lineage>
</organism>
<dbReference type="PROSITE" id="PS51192">
    <property type="entry name" value="HELICASE_ATP_BIND_1"/>
    <property type="match status" value="1"/>
</dbReference>
<evidence type="ECO:0000313" key="7">
    <source>
        <dbReference type="Proteomes" id="UP000886595"/>
    </source>
</evidence>
<feature type="compositionally biased region" description="Polar residues" evidence="3">
    <location>
        <begin position="380"/>
        <end position="391"/>
    </location>
</feature>
<dbReference type="InterPro" id="IPR027417">
    <property type="entry name" value="P-loop_NTPase"/>
</dbReference>
<dbReference type="PANTHER" id="PTHR13710:SF148">
    <property type="entry name" value="ATP-DEPENDENT DNA HELICASE Q-LIKE 4A"/>
    <property type="match status" value="1"/>
</dbReference>
<evidence type="ECO:0000259" key="5">
    <source>
        <dbReference type="PROSITE" id="PS51192"/>
    </source>
</evidence>
<feature type="region of interest" description="Disordered" evidence="3">
    <location>
        <begin position="380"/>
        <end position="401"/>
    </location>
</feature>
<keyword evidence="4" id="KW-1133">Transmembrane helix</keyword>
<sequence length="638" mass="71221">MQRCGCKVILRSFYNAQSPVTVSTLSFVDLCAVACFVLLLIPLAYVYVDSHTTKPNKVECDSTIFPYDVSCKNMSIAFPSVNAHTLAHPQIAKAWRALSSLSVNKTYLRPGITPPVDDSGTNGSYSAKERSIVKVTSSTDGSLYSNNRQNQSQMSVPVTGRYSHSFPSSVPGDEKIVTENFSRVNNGVREPETSCTHFYGVEKPFRNSALAAKQLESEQALEEIDDDDILQNIDVDQIVMEHYQSTSTPQPSVSSFPLRTPPVDRSASTREEECCLPPELCSDCSHGIKLGLCPEASTHLEQMKNALIAISNELLDDDTDLSPDRIQELRQERLQLKKQIQQLENHIRDKERETSKFLSSTATRSFQYETPKATIRNIDHPQTSSRAQFSEQGRYASDSWNMPRDSSFSVDRHGLSSAPVEKEQYVPRIIDVTYTEGSNDKRWSSRDFPWTRKLEVSNKKVFGNHSFRPNQREIINATMSGSDVFVLMPTGGGKSLTYQLPALICQGITLVISPLVSLIQDQIMNLLQANIPAASLSAGMEWAEQLKIFQELSYEHSNSLWWGDFRPDYQSLGILKQKFPNTPVLALTATATASVKEDVVQALGLVNCVVFRQRVEIKFSIKITGIEIESVSYAILVT</sequence>
<dbReference type="GO" id="GO:0000724">
    <property type="term" value="P:double-strand break repair via homologous recombination"/>
    <property type="evidence" value="ECO:0007669"/>
    <property type="project" value="TreeGrafter"/>
</dbReference>
<keyword evidence="4" id="KW-0812">Transmembrane</keyword>
<dbReference type="GO" id="GO:0005634">
    <property type="term" value="C:nucleus"/>
    <property type="evidence" value="ECO:0007669"/>
    <property type="project" value="TreeGrafter"/>
</dbReference>
<dbReference type="CDD" id="cd17920">
    <property type="entry name" value="DEXHc_RecQ"/>
    <property type="match status" value="1"/>
</dbReference>
<reference evidence="6 7" key="1">
    <citation type="submission" date="2020-02" db="EMBL/GenBank/DDBJ databases">
        <authorList>
            <person name="Ma Q."/>
            <person name="Huang Y."/>
            <person name="Song X."/>
            <person name="Pei D."/>
        </authorList>
    </citation>
    <scope>NUCLEOTIDE SEQUENCE [LARGE SCALE GENOMIC DNA]</scope>
    <source>
        <strain evidence="6">Sxm20200214</strain>
        <tissue evidence="6">Leaf</tissue>
    </source>
</reference>
<keyword evidence="2" id="KW-0175">Coiled coil</keyword>
<accession>A0A8X7NYY3</accession>
<keyword evidence="4" id="KW-0472">Membrane</keyword>
<dbReference type="OrthoDB" id="10261556at2759"/>
<evidence type="ECO:0000313" key="6">
    <source>
        <dbReference type="EMBL" id="KAG2242035.1"/>
    </source>
</evidence>
<feature type="transmembrane region" description="Helical" evidence="4">
    <location>
        <begin position="20"/>
        <end position="48"/>
    </location>
</feature>
<dbReference type="SMART" id="SM00487">
    <property type="entry name" value="DEXDc"/>
    <property type="match status" value="1"/>
</dbReference>
<proteinExistence type="inferred from homology"/>
<comment type="caution">
    <text evidence="6">The sequence shown here is derived from an EMBL/GenBank/DDBJ whole genome shotgun (WGS) entry which is preliminary data.</text>
</comment>
<dbReference type="GO" id="GO:0005524">
    <property type="term" value="F:ATP binding"/>
    <property type="evidence" value="ECO:0007669"/>
    <property type="project" value="InterPro"/>
</dbReference>
<name>A0A8X7NYY3_BRACI</name>
<dbReference type="GO" id="GO:0005737">
    <property type="term" value="C:cytoplasm"/>
    <property type="evidence" value="ECO:0007669"/>
    <property type="project" value="TreeGrafter"/>
</dbReference>
<feature type="domain" description="Helicase ATP-binding" evidence="5">
    <location>
        <begin position="475"/>
        <end position="609"/>
    </location>
</feature>
<dbReference type="GO" id="GO:0003676">
    <property type="term" value="F:nucleic acid binding"/>
    <property type="evidence" value="ECO:0007669"/>
    <property type="project" value="InterPro"/>
</dbReference>
<dbReference type="Pfam" id="PF00270">
    <property type="entry name" value="DEAD"/>
    <property type="match status" value="1"/>
</dbReference>
<protein>
    <recommendedName>
        <fullName evidence="5">Helicase ATP-binding domain-containing protein</fullName>
    </recommendedName>
</protein>
<dbReference type="PANTHER" id="PTHR13710">
    <property type="entry name" value="DNA HELICASE RECQ FAMILY MEMBER"/>
    <property type="match status" value="1"/>
</dbReference>
<dbReference type="GO" id="GO:0043138">
    <property type="term" value="F:3'-5' DNA helicase activity"/>
    <property type="evidence" value="ECO:0007669"/>
    <property type="project" value="TreeGrafter"/>
</dbReference>
<feature type="region of interest" description="Disordered" evidence="3">
    <location>
        <begin position="138"/>
        <end position="160"/>
    </location>
</feature>
<dbReference type="GO" id="GO:0005694">
    <property type="term" value="C:chromosome"/>
    <property type="evidence" value="ECO:0007669"/>
    <property type="project" value="TreeGrafter"/>
</dbReference>
<dbReference type="GO" id="GO:0009378">
    <property type="term" value="F:four-way junction helicase activity"/>
    <property type="evidence" value="ECO:0007669"/>
    <property type="project" value="TreeGrafter"/>
</dbReference>
<gene>
    <name evidence="6" type="ORF">Bca52824_096123</name>
</gene>
<dbReference type="Proteomes" id="UP000886595">
    <property type="component" value="Unassembled WGS sequence"/>
</dbReference>
<dbReference type="AlphaFoldDB" id="A0A8X7NYY3"/>
<evidence type="ECO:0000256" key="2">
    <source>
        <dbReference type="SAM" id="Coils"/>
    </source>
</evidence>
<dbReference type="SUPFAM" id="SSF52540">
    <property type="entry name" value="P-loop containing nucleoside triphosphate hydrolases"/>
    <property type="match status" value="1"/>
</dbReference>
<evidence type="ECO:0000256" key="1">
    <source>
        <dbReference type="ARBA" id="ARBA00005446"/>
    </source>
</evidence>
<evidence type="ECO:0000256" key="4">
    <source>
        <dbReference type="SAM" id="Phobius"/>
    </source>
</evidence>
<feature type="compositionally biased region" description="Polar residues" evidence="3">
    <location>
        <begin position="138"/>
        <end position="156"/>
    </location>
</feature>
<evidence type="ECO:0000256" key="3">
    <source>
        <dbReference type="SAM" id="MobiDB-lite"/>
    </source>
</evidence>
<comment type="similarity">
    <text evidence="1">Belongs to the helicase family. RecQ subfamily.</text>
</comment>